<keyword evidence="2" id="KW-1185">Reference proteome</keyword>
<comment type="caution">
    <text evidence="1">The sequence shown here is derived from an EMBL/GenBank/DDBJ whole genome shotgun (WGS) entry which is preliminary data.</text>
</comment>
<gene>
    <name evidence="1" type="ORF">GCM10010917_36480</name>
</gene>
<evidence type="ECO:0000313" key="1">
    <source>
        <dbReference type="EMBL" id="GGA47880.1"/>
    </source>
</evidence>
<proteinExistence type="predicted"/>
<protein>
    <submittedName>
        <fullName evidence="1">Uncharacterized protein</fullName>
    </submittedName>
</protein>
<dbReference type="Proteomes" id="UP000609323">
    <property type="component" value="Unassembled WGS sequence"/>
</dbReference>
<evidence type="ECO:0000313" key="2">
    <source>
        <dbReference type="Proteomes" id="UP000609323"/>
    </source>
</evidence>
<reference evidence="2" key="1">
    <citation type="journal article" date="2019" name="Int. J. Syst. Evol. Microbiol.">
        <title>The Global Catalogue of Microorganisms (GCM) 10K type strain sequencing project: providing services to taxonomists for standard genome sequencing and annotation.</title>
        <authorList>
            <consortium name="The Broad Institute Genomics Platform"/>
            <consortium name="The Broad Institute Genome Sequencing Center for Infectious Disease"/>
            <person name="Wu L."/>
            <person name="Ma J."/>
        </authorList>
    </citation>
    <scope>NUCLEOTIDE SEQUENCE [LARGE SCALE GENOMIC DNA]</scope>
    <source>
        <strain evidence="2">CGMCC 1.15044</strain>
    </source>
</reference>
<dbReference type="EMBL" id="BMHF01000016">
    <property type="protein sequence ID" value="GGA47880.1"/>
    <property type="molecule type" value="Genomic_DNA"/>
</dbReference>
<sequence length="65" mass="7528">MNPISPLEAASRGLAFFEYGRQAKQFPVTWKDNKESQESYAKKNTDYAIRSANVFIMISSLNRFY</sequence>
<accession>A0ABQ1GPI1</accession>
<name>A0ABQ1GPI1_9BACL</name>
<organism evidence="1 2">
    <name type="scientific">Paenibacillus physcomitrellae</name>
    <dbReference type="NCBI Taxonomy" id="1619311"/>
    <lineage>
        <taxon>Bacteria</taxon>
        <taxon>Bacillati</taxon>
        <taxon>Bacillota</taxon>
        <taxon>Bacilli</taxon>
        <taxon>Bacillales</taxon>
        <taxon>Paenibacillaceae</taxon>
        <taxon>Paenibacillus</taxon>
    </lineage>
</organism>